<evidence type="ECO:0000256" key="3">
    <source>
        <dbReference type="ARBA" id="ARBA00022679"/>
    </source>
</evidence>
<dbReference type="Pfam" id="PF00069">
    <property type="entry name" value="Pkinase"/>
    <property type="match status" value="1"/>
</dbReference>
<dbReference type="EC" id="2.7.11.1" evidence="1"/>
<feature type="non-terminal residue" evidence="10">
    <location>
        <position position="1"/>
    </location>
</feature>
<evidence type="ECO:0000256" key="2">
    <source>
        <dbReference type="ARBA" id="ARBA00022527"/>
    </source>
</evidence>
<comment type="catalytic activity">
    <reaction evidence="7">
        <text>L-threonyl-[protein] + ATP = O-phospho-L-threonyl-[protein] + ADP + H(+)</text>
        <dbReference type="Rhea" id="RHEA:46608"/>
        <dbReference type="Rhea" id="RHEA-COMP:11060"/>
        <dbReference type="Rhea" id="RHEA-COMP:11605"/>
        <dbReference type="ChEBI" id="CHEBI:15378"/>
        <dbReference type="ChEBI" id="CHEBI:30013"/>
        <dbReference type="ChEBI" id="CHEBI:30616"/>
        <dbReference type="ChEBI" id="CHEBI:61977"/>
        <dbReference type="ChEBI" id="CHEBI:456216"/>
        <dbReference type="EC" id="2.7.11.1"/>
    </reaction>
</comment>
<evidence type="ECO:0000313" key="10">
    <source>
        <dbReference type="EMBL" id="CAI3985467.1"/>
    </source>
</evidence>
<dbReference type="GO" id="GO:0004674">
    <property type="term" value="F:protein serine/threonine kinase activity"/>
    <property type="evidence" value="ECO:0007669"/>
    <property type="project" value="UniProtKB-KW"/>
</dbReference>
<keyword evidence="6" id="KW-0067">ATP-binding</keyword>
<keyword evidence="4" id="KW-0547">Nucleotide-binding</keyword>
<reference evidence="10" key="1">
    <citation type="submission" date="2022-10" db="EMBL/GenBank/DDBJ databases">
        <authorList>
            <person name="Chen Y."/>
            <person name="Dougan E. K."/>
            <person name="Chan C."/>
            <person name="Rhodes N."/>
            <person name="Thang M."/>
        </authorList>
    </citation>
    <scope>NUCLEOTIDE SEQUENCE</scope>
</reference>
<proteinExistence type="predicted"/>
<dbReference type="InterPro" id="IPR008271">
    <property type="entry name" value="Ser/Thr_kinase_AS"/>
</dbReference>
<dbReference type="EMBL" id="CAMXCT020000993">
    <property type="protein sequence ID" value="CAL1138842.1"/>
    <property type="molecule type" value="Genomic_DNA"/>
</dbReference>
<comment type="caution">
    <text evidence="10">The sequence shown here is derived from an EMBL/GenBank/DDBJ whole genome shotgun (WGS) entry which is preliminary data.</text>
</comment>
<protein>
    <recommendedName>
        <fullName evidence="1">non-specific serine/threonine protein kinase</fullName>
        <ecNumber evidence="1">2.7.11.1</ecNumber>
    </recommendedName>
</protein>
<evidence type="ECO:0000256" key="1">
    <source>
        <dbReference type="ARBA" id="ARBA00012513"/>
    </source>
</evidence>
<dbReference type="Proteomes" id="UP001152797">
    <property type="component" value="Unassembled WGS sequence"/>
</dbReference>
<dbReference type="SMART" id="SM00220">
    <property type="entry name" value="S_TKc"/>
    <property type="match status" value="1"/>
</dbReference>
<dbReference type="InterPro" id="IPR000719">
    <property type="entry name" value="Prot_kinase_dom"/>
</dbReference>
<evidence type="ECO:0000313" key="11">
    <source>
        <dbReference type="EMBL" id="CAL4772779.1"/>
    </source>
</evidence>
<dbReference type="InterPro" id="IPR051131">
    <property type="entry name" value="NEK_Ser/Thr_kinase_NIMA"/>
</dbReference>
<dbReference type="PROSITE" id="PS50011">
    <property type="entry name" value="PROTEIN_KINASE_DOM"/>
    <property type="match status" value="1"/>
</dbReference>
<dbReference type="EMBL" id="CAMXCT010000993">
    <property type="protein sequence ID" value="CAI3985467.1"/>
    <property type="molecule type" value="Genomic_DNA"/>
</dbReference>
<dbReference type="PANTHER" id="PTHR44899">
    <property type="entry name" value="CAMK FAMILY PROTEIN KINASE"/>
    <property type="match status" value="1"/>
</dbReference>
<accession>A0A9P1C6B4</accession>
<dbReference type="OrthoDB" id="248923at2759"/>
<evidence type="ECO:0000256" key="5">
    <source>
        <dbReference type="ARBA" id="ARBA00022777"/>
    </source>
</evidence>
<dbReference type="AlphaFoldDB" id="A0A9P1C6B4"/>
<evidence type="ECO:0000256" key="6">
    <source>
        <dbReference type="ARBA" id="ARBA00022840"/>
    </source>
</evidence>
<evidence type="ECO:0000259" key="9">
    <source>
        <dbReference type="PROSITE" id="PS50011"/>
    </source>
</evidence>
<evidence type="ECO:0000313" key="12">
    <source>
        <dbReference type="Proteomes" id="UP001152797"/>
    </source>
</evidence>
<keyword evidence="2 11" id="KW-0723">Serine/threonine-protein kinase</keyword>
<dbReference type="Gene3D" id="1.10.510.10">
    <property type="entry name" value="Transferase(Phosphotransferase) domain 1"/>
    <property type="match status" value="1"/>
</dbReference>
<evidence type="ECO:0000256" key="4">
    <source>
        <dbReference type="ARBA" id="ARBA00022741"/>
    </source>
</evidence>
<dbReference type="EMBL" id="CAMXCT030000993">
    <property type="protein sequence ID" value="CAL4772779.1"/>
    <property type="molecule type" value="Genomic_DNA"/>
</dbReference>
<sequence>MTAGEEAEHLAEVKALQALQHPCILRYYGSTELDESVSLVMEFADAGDLQHLLKAQADSGNLFEAAQLFALFSQLVIAVAHVHSNRVLHRDLKPSNVMLTSDGLLKLGDFGVAKVLAGTTVMDNMTCVGSPTYMAPEIVSGDPYGAACDVWSLGVILYEMASFQRPFEGRSLGELVMRISSGQFKDLREQIQEKSGHPGHQGHRKER</sequence>
<name>A0A9P1C6B4_9DINO</name>
<comment type="catalytic activity">
    <reaction evidence="8">
        <text>L-seryl-[protein] + ATP = O-phospho-L-seryl-[protein] + ADP + H(+)</text>
        <dbReference type="Rhea" id="RHEA:17989"/>
        <dbReference type="Rhea" id="RHEA-COMP:9863"/>
        <dbReference type="Rhea" id="RHEA-COMP:11604"/>
        <dbReference type="ChEBI" id="CHEBI:15378"/>
        <dbReference type="ChEBI" id="CHEBI:29999"/>
        <dbReference type="ChEBI" id="CHEBI:30616"/>
        <dbReference type="ChEBI" id="CHEBI:83421"/>
        <dbReference type="ChEBI" id="CHEBI:456216"/>
        <dbReference type="EC" id="2.7.11.1"/>
    </reaction>
</comment>
<gene>
    <name evidence="10" type="ORF">C1SCF055_LOCUS12911</name>
</gene>
<evidence type="ECO:0000256" key="7">
    <source>
        <dbReference type="ARBA" id="ARBA00047899"/>
    </source>
</evidence>
<dbReference type="InterPro" id="IPR011009">
    <property type="entry name" value="Kinase-like_dom_sf"/>
</dbReference>
<evidence type="ECO:0000256" key="8">
    <source>
        <dbReference type="ARBA" id="ARBA00048679"/>
    </source>
</evidence>
<dbReference type="SUPFAM" id="SSF56112">
    <property type="entry name" value="Protein kinase-like (PK-like)"/>
    <property type="match status" value="1"/>
</dbReference>
<feature type="domain" description="Protein kinase" evidence="9">
    <location>
        <begin position="1"/>
        <end position="207"/>
    </location>
</feature>
<keyword evidence="5 11" id="KW-0418">Kinase</keyword>
<organism evidence="10">
    <name type="scientific">Cladocopium goreaui</name>
    <dbReference type="NCBI Taxonomy" id="2562237"/>
    <lineage>
        <taxon>Eukaryota</taxon>
        <taxon>Sar</taxon>
        <taxon>Alveolata</taxon>
        <taxon>Dinophyceae</taxon>
        <taxon>Suessiales</taxon>
        <taxon>Symbiodiniaceae</taxon>
        <taxon>Cladocopium</taxon>
    </lineage>
</organism>
<dbReference type="PANTHER" id="PTHR44899:SF3">
    <property type="entry name" value="SERINE_THREONINE-PROTEIN KINASE NEK1"/>
    <property type="match status" value="1"/>
</dbReference>
<reference evidence="11 12" key="2">
    <citation type="submission" date="2024-05" db="EMBL/GenBank/DDBJ databases">
        <authorList>
            <person name="Chen Y."/>
            <person name="Shah S."/>
            <person name="Dougan E. K."/>
            <person name="Thang M."/>
            <person name="Chan C."/>
        </authorList>
    </citation>
    <scope>NUCLEOTIDE SEQUENCE [LARGE SCALE GENOMIC DNA]</scope>
</reference>
<keyword evidence="3" id="KW-0808">Transferase</keyword>
<dbReference type="GO" id="GO:0005524">
    <property type="term" value="F:ATP binding"/>
    <property type="evidence" value="ECO:0007669"/>
    <property type="project" value="UniProtKB-KW"/>
</dbReference>
<keyword evidence="12" id="KW-1185">Reference proteome</keyword>
<dbReference type="PROSITE" id="PS00108">
    <property type="entry name" value="PROTEIN_KINASE_ST"/>
    <property type="match status" value="1"/>
</dbReference>